<keyword evidence="1" id="KW-0812">Transmembrane</keyword>
<organism evidence="2 3">
    <name type="scientific">Thermomonas carbonis</name>
    <dbReference type="NCBI Taxonomy" id="1463158"/>
    <lineage>
        <taxon>Bacteria</taxon>
        <taxon>Pseudomonadati</taxon>
        <taxon>Pseudomonadota</taxon>
        <taxon>Gammaproteobacteria</taxon>
        <taxon>Lysobacterales</taxon>
        <taxon>Lysobacteraceae</taxon>
        <taxon>Thermomonas</taxon>
    </lineage>
</organism>
<feature type="transmembrane region" description="Helical" evidence="1">
    <location>
        <begin position="397"/>
        <end position="415"/>
    </location>
</feature>
<proteinExistence type="predicted"/>
<feature type="transmembrane region" description="Helical" evidence="1">
    <location>
        <begin position="187"/>
        <end position="209"/>
    </location>
</feature>
<keyword evidence="3" id="KW-1185">Reference proteome</keyword>
<gene>
    <name evidence="2" type="ORF">H9L16_08110</name>
</gene>
<accession>A0A7G9SLJ4</accession>
<evidence type="ECO:0000313" key="2">
    <source>
        <dbReference type="EMBL" id="QNN68719.1"/>
    </source>
</evidence>
<feature type="transmembrane region" description="Helical" evidence="1">
    <location>
        <begin position="454"/>
        <end position="472"/>
    </location>
</feature>
<feature type="transmembrane region" description="Helical" evidence="1">
    <location>
        <begin position="371"/>
        <end position="390"/>
    </location>
</feature>
<dbReference type="Proteomes" id="UP000515804">
    <property type="component" value="Chromosome"/>
</dbReference>
<feature type="transmembrane region" description="Helical" evidence="1">
    <location>
        <begin position="307"/>
        <end position="327"/>
    </location>
</feature>
<feature type="transmembrane region" description="Helical" evidence="1">
    <location>
        <begin position="20"/>
        <end position="39"/>
    </location>
</feature>
<dbReference type="KEGG" id="tcn:H9L16_08110"/>
<keyword evidence="1" id="KW-1133">Transmembrane helix</keyword>
<feature type="transmembrane region" description="Helical" evidence="1">
    <location>
        <begin position="243"/>
        <end position="260"/>
    </location>
</feature>
<feature type="transmembrane region" description="Helical" evidence="1">
    <location>
        <begin position="267"/>
        <end position="295"/>
    </location>
</feature>
<reference evidence="2 3" key="1">
    <citation type="submission" date="2020-08" db="EMBL/GenBank/DDBJ databases">
        <title>Genome sequence of Thermomonas carbonis KCTC 42013T.</title>
        <authorList>
            <person name="Hyun D.-W."/>
            <person name="Bae J.-W."/>
        </authorList>
    </citation>
    <scope>NUCLEOTIDE SEQUENCE [LARGE SCALE GENOMIC DNA]</scope>
    <source>
        <strain evidence="2 3">KCTC 42013</strain>
    </source>
</reference>
<sequence length="571" mass="62647">MSQQATEVATGPNCRERPEWPTGLLALTLLLSIAAPLAMYSGRVPGLGEFDYQIYYRLLFYNDFTNSLAMLGALLLAFALRPLHRFIEQLADSITNRPITACIAAFSILAIASRVVYQGFPLAMDEYAPLLQARIFASGALTATYPPELMDRMVVPGFQGVFILVNHDTGQAASAYWPGLALLMTPFALFGGEWLLNPLMGAIGLWLIGDLAKQASGSDKAFGWAFLVAMACPQYSINAMSYYAMSALLTLNLLFLWLLLRPGWRQAMLAGVVGSIALVLHNPVPHALFAVPVFIWMLADPERRRRLVPLAAGYLPLTLLLCLGWPLLTSTMGLRLSGVTATHAGFFASWVEKLQGIFFVPNLELLVIRSYAAWKALIWAAPGTLILALIARRQTTIQRLLLAGFLITFGFYFFFPYDQGHGWGYRYVHSAWGLVAVAAGVFAVRGISTSPQRSFLATAICAGLLAMPAFMYSTRQTINTSIAQQPPTPEDGRSVVFFSTDRPALYSVDLVRNYPRNQERTINMLSEGTEADRALMRKIAGEAVLVTIDQRGSSWRIPDSSQAAPPASKSP</sequence>
<protein>
    <recommendedName>
        <fullName evidence="4">Glycosyltransferase family 39 protein</fullName>
    </recommendedName>
</protein>
<evidence type="ECO:0000313" key="3">
    <source>
        <dbReference type="Proteomes" id="UP000515804"/>
    </source>
</evidence>
<dbReference type="EMBL" id="CP060719">
    <property type="protein sequence ID" value="QNN68719.1"/>
    <property type="molecule type" value="Genomic_DNA"/>
</dbReference>
<name>A0A7G9SLJ4_9GAMM</name>
<feature type="transmembrane region" description="Helical" evidence="1">
    <location>
        <begin position="101"/>
        <end position="120"/>
    </location>
</feature>
<evidence type="ECO:0000256" key="1">
    <source>
        <dbReference type="SAM" id="Phobius"/>
    </source>
</evidence>
<evidence type="ECO:0008006" key="4">
    <source>
        <dbReference type="Google" id="ProtNLM"/>
    </source>
</evidence>
<dbReference type="RefSeq" id="WP_187551231.1">
    <property type="nucleotide sequence ID" value="NZ_BMZL01000002.1"/>
</dbReference>
<feature type="transmembrane region" description="Helical" evidence="1">
    <location>
        <begin position="427"/>
        <end position="447"/>
    </location>
</feature>
<feature type="transmembrane region" description="Helical" evidence="1">
    <location>
        <begin position="59"/>
        <end position="80"/>
    </location>
</feature>
<dbReference type="AlphaFoldDB" id="A0A7G9SLJ4"/>
<keyword evidence="1" id="KW-0472">Membrane</keyword>